<feature type="transmembrane region" description="Helical" evidence="8">
    <location>
        <begin position="341"/>
        <end position="363"/>
    </location>
</feature>
<feature type="transmembrane region" description="Helical" evidence="8">
    <location>
        <begin position="307"/>
        <end position="329"/>
    </location>
</feature>
<evidence type="ECO:0000256" key="1">
    <source>
        <dbReference type="ARBA" id="ARBA00004651"/>
    </source>
</evidence>
<sequence length="404" mass="42259">MNPSRTALPHGRLIWLLGALVAFGPLSIDMYLPALPAIAASLAAPVGLVQFTIGGFLAGFCLGMLLYGPLSDRYGRRPVLLAGIVLYLLASLACTLAQSAEQLIALRVLQAVGGGAGSVLGRAMVRDLFALDRAAQVLSLLHLVTMIAPLLAPLLGGWLLLAAGWRALFLALALFGAVILALVAWRLPETHPPERRSGVSLGAAFRGYGRVLGDVPSLGYLLALGLTFGAMFAYITGSPFVYIDYFGVAPQHYGWLFGLNIAAVIMLTLLNKRLAQRHSPDTLLQWQTAAVALAGIALWLAGAGSLLLVVLPLLVSVGLTGSIGPNCMARLLQRHAERAGAAMALAASGQFALGMLASALVAWLHDGSPRAMCLVIALFGAGAWLGLQLTRLPAARQQATSSPL</sequence>
<keyword evidence="7 8" id="KW-0472">Membrane</keyword>
<feature type="transmembrane region" description="Helical" evidence="8">
    <location>
        <begin position="137"/>
        <end position="161"/>
    </location>
</feature>
<gene>
    <name evidence="10" type="ORF">ABNW52_13200</name>
</gene>
<feature type="transmembrane region" description="Helical" evidence="8">
    <location>
        <begin position="167"/>
        <end position="187"/>
    </location>
</feature>
<keyword evidence="4" id="KW-1003">Cell membrane</keyword>
<feature type="transmembrane region" description="Helical" evidence="8">
    <location>
        <begin position="79"/>
        <end position="98"/>
    </location>
</feature>
<feature type="transmembrane region" description="Helical" evidence="8">
    <location>
        <begin position="369"/>
        <end position="387"/>
    </location>
</feature>
<dbReference type="SUPFAM" id="SSF103473">
    <property type="entry name" value="MFS general substrate transporter"/>
    <property type="match status" value="1"/>
</dbReference>
<feature type="transmembrane region" description="Helical" evidence="8">
    <location>
        <begin position="38"/>
        <end position="67"/>
    </location>
</feature>
<evidence type="ECO:0000313" key="10">
    <source>
        <dbReference type="EMBL" id="MEQ6291568.1"/>
    </source>
</evidence>
<protein>
    <recommendedName>
        <fullName evidence="8">Bcr/CflA family efflux transporter</fullName>
    </recommendedName>
</protein>
<feature type="transmembrane region" description="Helical" evidence="8">
    <location>
        <begin position="218"/>
        <end position="241"/>
    </location>
</feature>
<dbReference type="InterPro" id="IPR011701">
    <property type="entry name" value="MFS"/>
</dbReference>
<evidence type="ECO:0000256" key="4">
    <source>
        <dbReference type="ARBA" id="ARBA00022475"/>
    </source>
</evidence>
<keyword evidence="3 8" id="KW-0813">Transport</keyword>
<dbReference type="CDD" id="cd17320">
    <property type="entry name" value="MFS_MdfA_MDR_like"/>
    <property type="match status" value="1"/>
</dbReference>
<dbReference type="EMBL" id="JBEFLD010000006">
    <property type="protein sequence ID" value="MEQ6291568.1"/>
    <property type="molecule type" value="Genomic_DNA"/>
</dbReference>
<organism evidence="10 11">
    <name type="scientific">Vogesella oryzagri</name>
    <dbReference type="NCBI Taxonomy" id="3160864"/>
    <lineage>
        <taxon>Bacteria</taxon>
        <taxon>Pseudomonadati</taxon>
        <taxon>Pseudomonadota</taxon>
        <taxon>Betaproteobacteria</taxon>
        <taxon>Neisseriales</taxon>
        <taxon>Chromobacteriaceae</taxon>
        <taxon>Vogesella</taxon>
    </lineage>
</organism>
<name>A0ABV1M5V0_9NEIS</name>
<feature type="transmembrane region" description="Helical" evidence="8">
    <location>
        <begin position="12"/>
        <end position="32"/>
    </location>
</feature>
<feature type="transmembrane region" description="Helical" evidence="8">
    <location>
        <begin position="283"/>
        <end position="301"/>
    </location>
</feature>
<evidence type="ECO:0000256" key="5">
    <source>
        <dbReference type="ARBA" id="ARBA00022692"/>
    </source>
</evidence>
<dbReference type="InterPro" id="IPR036259">
    <property type="entry name" value="MFS_trans_sf"/>
</dbReference>
<reference evidence="10" key="1">
    <citation type="submission" date="2024-06" db="EMBL/GenBank/DDBJ databases">
        <title>Genome sequence of Vogesella sp. MAHUQ-64.</title>
        <authorList>
            <person name="Huq M.A."/>
        </authorList>
    </citation>
    <scope>NUCLEOTIDE SEQUENCE</scope>
    <source>
        <strain evidence="10">MAHUQ-64</strain>
    </source>
</reference>
<dbReference type="InterPro" id="IPR004812">
    <property type="entry name" value="Efflux_drug-R_Bcr/CmlA"/>
</dbReference>
<evidence type="ECO:0000256" key="8">
    <source>
        <dbReference type="RuleBase" id="RU365088"/>
    </source>
</evidence>
<dbReference type="Pfam" id="PF07690">
    <property type="entry name" value="MFS_1"/>
    <property type="match status" value="1"/>
</dbReference>
<evidence type="ECO:0000256" key="3">
    <source>
        <dbReference type="ARBA" id="ARBA00022448"/>
    </source>
</evidence>
<comment type="similarity">
    <text evidence="2 8">Belongs to the major facilitator superfamily. Bcr/CmlA family.</text>
</comment>
<dbReference type="NCBIfam" id="TIGR00710">
    <property type="entry name" value="efflux_Bcr_CflA"/>
    <property type="match status" value="1"/>
</dbReference>
<keyword evidence="6 8" id="KW-1133">Transmembrane helix</keyword>
<keyword evidence="8" id="KW-0997">Cell inner membrane</keyword>
<evidence type="ECO:0000259" key="9">
    <source>
        <dbReference type="PROSITE" id="PS50850"/>
    </source>
</evidence>
<evidence type="ECO:0000256" key="2">
    <source>
        <dbReference type="ARBA" id="ARBA00006236"/>
    </source>
</evidence>
<dbReference type="RefSeq" id="WP_349588604.1">
    <property type="nucleotide sequence ID" value="NZ_JBEFLD010000006.1"/>
</dbReference>
<comment type="subcellular location">
    <subcellularLocation>
        <location evidence="8">Cell inner membrane</location>
        <topology evidence="8">Multi-pass membrane protein</topology>
    </subcellularLocation>
    <subcellularLocation>
        <location evidence="1">Cell membrane</location>
        <topology evidence="1">Multi-pass membrane protein</topology>
    </subcellularLocation>
</comment>
<evidence type="ECO:0000256" key="6">
    <source>
        <dbReference type="ARBA" id="ARBA00022989"/>
    </source>
</evidence>
<feature type="domain" description="Major facilitator superfamily (MFS) profile" evidence="9">
    <location>
        <begin position="13"/>
        <end position="398"/>
    </location>
</feature>
<dbReference type="Gene3D" id="1.20.1720.10">
    <property type="entry name" value="Multidrug resistance protein D"/>
    <property type="match status" value="1"/>
</dbReference>
<proteinExistence type="inferred from homology"/>
<dbReference type="NCBIfam" id="NF008314">
    <property type="entry name" value="PRK11102.1"/>
    <property type="match status" value="1"/>
</dbReference>
<dbReference type="PROSITE" id="PS50850">
    <property type="entry name" value="MFS"/>
    <property type="match status" value="1"/>
</dbReference>
<accession>A0ABV1M5V0</accession>
<evidence type="ECO:0000313" key="11">
    <source>
        <dbReference type="Proteomes" id="UP001433638"/>
    </source>
</evidence>
<dbReference type="Proteomes" id="UP001433638">
    <property type="component" value="Unassembled WGS sequence"/>
</dbReference>
<keyword evidence="11" id="KW-1185">Reference proteome</keyword>
<dbReference type="PANTHER" id="PTHR23502">
    <property type="entry name" value="MAJOR FACILITATOR SUPERFAMILY"/>
    <property type="match status" value="1"/>
</dbReference>
<evidence type="ECO:0000256" key="7">
    <source>
        <dbReference type="ARBA" id="ARBA00023136"/>
    </source>
</evidence>
<comment type="caution">
    <text evidence="10">The sequence shown here is derived from an EMBL/GenBank/DDBJ whole genome shotgun (WGS) entry which is preliminary data.</text>
</comment>
<keyword evidence="5 8" id="KW-0812">Transmembrane</keyword>
<dbReference type="PANTHER" id="PTHR23502:SF132">
    <property type="entry name" value="POLYAMINE TRANSPORTER 2-RELATED"/>
    <property type="match status" value="1"/>
</dbReference>
<feature type="transmembrane region" description="Helical" evidence="8">
    <location>
        <begin position="104"/>
        <end position="125"/>
    </location>
</feature>
<feature type="transmembrane region" description="Helical" evidence="8">
    <location>
        <begin position="253"/>
        <end position="271"/>
    </location>
</feature>
<dbReference type="InterPro" id="IPR020846">
    <property type="entry name" value="MFS_dom"/>
</dbReference>